<feature type="signal peptide" evidence="4">
    <location>
        <begin position="1"/>
        <end position="21"/>
    </location>
</feature>
<dbReference type="Pfam" id="PF13181">
    <property type="entry name" value="TPR_8"/>
    <property type="match status" value="1"/>
</dbReference>
<evidence type="ECO:0000313" key="5">
    <source>
        <dbReference type="EMBL" id="HHI65786.1"/>
    </source>
</evidence>
<keyword evidence="2 3" id="KW-0802">TPR repeat</keyword>
<dbReference type="SUPFAM" id="SSF48452">
    <property type="entry name" value="TPR-like"/>
    <property type="match status" value="1"/>
</dbReference>
<evidence type="ECO:0000256" key="2">
    <source>
        <dbReference type="ARBA" id="ARBA00022803"/>
    </source>
</evidence>
<name>A0A7C5PAE4_9BACT</name>
<sequence>MKIKITSIILLMLFITAVSYAAGLDEIYEQAKEKLQNNDALGCSIELTKALMQMDETNPLRDKFLTLRGRCFYMDGNTTEASKDFEEAIGLNPKNSEAYCGLARIKEDYGDIDSAISLYTKAIEVNNQDPQAYFGRAVDYYLEKKFNLSLEDVNSAINLEPKMEYFLFKASLEQNSNKINDALSTIESAYKLFPNSVQVLEFKSSLEFQKEDYKGALADVDKALEIDAKKPDLFFLKGNILYSMNDFQDSLKALNVAISLDPNQSDFYAMRAKIEDSLKQPNKALDDINTALSISQNKYYYFQKAYYEYKLNRYREAKRDIDAALKLDPENESFKNLQESIIKKL</sequence>
<evidence type="ECO:0000256" key="4">
    <source>
        <dbReference type="SAM" id="SignalP"/>
    </source>
</evidence>
<feature type="repeat" description="TPR" evidence="3">
    <location>
        <begin position="231"/>
        <end position="264"/>
    </location>
</feature>
<reference evidence="5" key="1">
    <citation type="journal article" date="2020" name="mSystems">
        <title>Genome- and Community-Level Interaction Insights into Carbon Utilization and Element Cycling Functions of Hydrothermarchaeota in Hydrothermal Sediment.</title>
        <authorList>
            <person name="Zhou Z."/>
            <person name="Liu Y."/>
            <person name="Xu W."/>
            <person name="Pan J."/>
            <person name="Luo Z.H."/>
            <person name="Li M."/>
        </authorList>
    </citation>
    <scope>NUCLEOTIDE SEQUENCE [LARGE SCALE GENOMIC DNA]</scope>
    <source>
        <strain evidence="5">SpSt-1019</strain>
    </source>
</reference>
<dbReference type="PANTHER" id="PTHR44858:SF1">
    <property type="entry name" value="UDP-N-ACETYLGLUCOSAMINE--PEPTIDE N-ACETYLGLUCOSAMINYLTRANSFERASE SPINDLY-RELATED"/>
    <property type="match status" value="1"/>
</dbReference>
<feature type="chain" id="PRO_5039510938" evidence="4">
    <location>
        <begin position="22"/>
        <end position="345"/>
    </location>
</feature>
<dbReference type="PANTHER" id="PTHR44858">
    <property type="entry name" value="TETRATRICOPEPTIDE REPEAT PROTEIN 6"/>
    <property type="match status" value="1"/>
</dbReference>
<evidence type="ECO:0000256" key="3">
    <source>
        <dbReference type="PROSITE-ProRule" id="PRU00339"/>
    </source>
</evidence>
<feature type="repeat" description="TPR" evidence="3">
    <location>
        <begin position="96"/>
        <end position="129"/>
    </location>
</feature>
<keyword evidence="1" id="KW-0677">Repeat</keyword>
<accession>A0A7C5PAE4</accession>
<protein>
    <submittedName>
        <fullName evidence="5">Tetratricopeptide repeat protein</fullName>
    </submittedName>
</protein>
<dbReference type="SMART" id="SM00028">
    <property type="entry name" value="TPR"/>
    <property type="match status" value="7"/>
</dbReference>
<dbReference type="PROSITE" id="PS50005">
    <property type="entry name" value="TPR"/>
    <property type="match status" value="4"/>
</dbReference>
<dbReference type="GO" id="GO:0046813">
    <property type="term" value="P:receptor-mediated virion attachment to host cell"/>
    <property type="evidence" value="ECO:0007669"/>
    <property type="project" value="TreeGrafter"/>
</dbReference>
<comment type="caution">
    <text evidence="5">The sequence shown here is derived from an EMBL/GenBank/DDBJ whole genome shotgun (WGS) entry which is preliminary data.</text>
</comment>
<organism evidence="5">
    <name type="scientific">Thermodesulfobium narugense</name>
    <dbReference type="NCBI Taxonomy" id="184064"/>
    <lineage>
        <taxon>Bacteria</taxon>
        <taxon>Pseudomonadati</taxon>
        <taxon>Thermodesulfobiota</taxon>
        <taxon>Thermodesulfobiia</taxon>
        <taxon>Thermodesulfobiales</taxon>
        <taxon>Thermodesulfobiaceae</taxon>
        <taxon>Thermodesulfobium</taxon>
    </lineage>
</organism>
<evidence type="ECO:0000256" key="1">
    <source>
        <dbReference type="ARBA" id="ARBA00022737"/>
    </source>
</evidence>
<keyword evidence="4" id="KW-0732">Signal</keyword>
<feature type="repeat" description="TPR" evidence="3">
    <location>
        <begin position="62"/>
        <end position="95"/>
    </location>
</feature>
<gene>
    <name evidence="5" type="ORF">ENL70_04480</name>
</gene>
<dbReference type="InterPro" id="IPR019734">
    <property type="entry name" value="TPR_rpt"/>
</dbReference>
<dbReference type="Pfam" id="PF14559">
    <property type="entry name" value="TPR_19"/>
    <property type="match status" value="2"/>
</dbReference>
<dbReference type="EMBL" id="DRUY01000147">
    <property type="protein sequence ID" value="HHI65786.1"/>
    <property type="molecule type" value="Genomic_DNA"/>
</dbReference>
<dbReference type="GO" id="GO:0009279">
    <property type="term" value="C:cell outer membrane"/>
    <property type="evidence" value="ECO:0007669"/>
    <property type="project" value="TreeGrafter"/>
</dbReference>
<dbReference type="InterPro" id="IPR050498">
    <property type="entry name" value="Ycf3"/>
</dbReference>
<dbReference type="InterPro" id="IPR011990">
    <property type="entry name" value="TPR-like_helical_dom_sf"/>
</dbReference>
<proteinExistence type="predicted"/>
<feature type="repeat" description="TPR" evidence="3">
    <location>
        <begin position="298"/>
        <end position="331"/>
    </location>
</feature>
<dbReference type="Gene3D" id="1.25.40.10">
    <property type="entry name" value="Tetratricopeptide repeat domain"/>
    <property type="match status" value="2"/>
</dbReference>
<dbReference type="AlphaFoldDB" id="A0A7C5PAE4"/>